<feature type="region of interest" description="Disordered" evidence="1">
    <location>
        <begin position="1"/>
        <end position="23"/>
    </location>
</feature>
<feature type="compositionally biased region" description="Basic and acidic residues" evidence="1">
    <location>
        <begin position="1"/>
        <end position="21"/>
    </location>
</feature>
<sequence length="210" mass="23158">MRQHIYSEEDRALSRDSRKGNSDFSPNRLTLNILKFWADHVHLVLPIWTMGLFGPRLFGHTFFRTNMGLSILVHIDLDMGYPWTASPFDIPSSESRTLFVFSYLALASSPKASNPYGVPVCTEKDHNFLPPIVNLIISRRLDHQRLKLLDAFRAPVAGGSSPDEHDDAADDNSYGGGYNHGGLTILDEHGAQSGGDGLVSGGVRHVGDDN</sequence>
<evidence type="ECO:0000256" key="1">
    <source>
        <dbReference type="SAM" id="MobiDB-lite"/>
    </source>
</evidence>
<dbReference type="EMBL" id="HG994371">
    <property type="protein sequence ID" value="CAF1980441.1"/>
    <property type="molecule type" value="Genomic_DNA"/>
</dbReference>
<gene>
    <name evidence="2" type="ORF">DARMORV10_C07P22100.1</name>
</gene>
<protein>
    <submittedName>
        <fullName evidence="2">(rape) hypothetical protein</fullName>
    </submittedName>
</protein>
<evidence type="ECO:0000313" key="2">
    <source>
        <dbReference type="EMBL" id="CAF1980441.1"/>
    </source>
</evidence>
<feature type="region of interest" description="Disordered" evidence="1">
    <location>
        <begin position="185"/>
        <end position="210"/>
    </location>
</feature>
<proteinExistence type="predicted"/>
<organism evidence="2">
    <name type="scientific">Brassica napus</name>
    <name type="common">Rape</name>
    <dbReference type="NCBI Taxonomy" id="3708"/>
    <lineage>
        <taxon>Eukaryota</taxon>
        <taxon>Viridiplantae</taxon>
        <taxon>Streptophyta</taxon>
        <taxon>Embryophyta</taxon>
        <taxon>Tracheophyta</taxon>
        <taxon>Spermatophyta</taxon>
        <taxon>Magnoliopsida</taxon>
        <taxon>eudicotyledons</taxon>
        <taxon>Gunneridae</taxon>
        <taxon>Pentapetalae</taxon>
        <taxon>rosids</taxon>
        <taxon>malvids</taxon>
        <taxon>Brassicales</taxon>
        <taxon>Brassicaceae</taxon>
        <taxon>Brassiceae</taxon>
        <taxon>Brassica</taxon>
    </lineage>
</organism>
<dbReference type="AlphaFoldDB" id="A0A816LZ20"/>
<reference evidence="2" key="1">
    <citation type="submission" date="2021-01" db="EMBL/GenBank/DDBJ databases">
        <authorList>
            <consortium name="Genoscope - CEA"/>
            <person name="William W."/>
        </authorList>
    </citation>
    <scope>NUCLEOTIDE SEQUENCE</scope>
</reference>
<dbReference type="Proteomes" id="UP001295469">
    <property type="component" value="Chromosome C07"/>
</dbReference>
<accession>A0A816LZ20</accession>
<name>A0A816LZ20_BRANA</name>
<dbReference type="Gramene" id="CDY00387">
    <property type="protein sequence ID" value="CDY00387"/>
    <property type="gene ID" value="GSBRNA2T00110011001"/>
</dbReference>